<dbReference type="InterPro" id="IPR043504">
    <property type="entry name" value="Peptidase_S1_PA_chymotrypsin"/>
</dbReference>
<feature type="signal peptide" evidence="1">
    <location>
        <begin position="1"/>
        <end position="19"/>
    </location>
</feature>
<dbReference type="AlphaFoldDB" id="A0A7R9KIL6"/>
<dbReference type="SUPFAM" id="SSF50494">
    <property type="entry name" value="Trypsin-like serine proteases"/>
    <property type="match status" value="1"/>
</dbReference>
<name>A0A7R9KIL6_9ACAR</name>
<dbReference type="PANTHER" id="PTHR24260:SF132">
    <property type="entry name" value="PEPTIDASE S1 DOMAIN-CONTAINING PROTEIN"/>
    <property type="match status" value="1"/>
</dbReference>
<dbReference type="EMBL" id="CAJPIZ010001085">
    <property type="protein sequence ID" value="CAG2102846.1"/>
    <property type="molecule type" value="Genomic_DNA"/>
</dbReference>
<sequence>MHLLNIILFIGLIISLSLCIVGCNESHARIQSYENITTTGCGCGRNARLGYNKCFKYMTEVHPWAVFITNFINGTWNGMSGVILNERWILTCAHGLYCGVNCTSNDIRVYLGLRNQRYTNHTYYTSGQYFIHPMYESYQWKPFDLGLIRVDTDIPLDGTFGLTGSNAICLPNKMAINKNTEYAQLVGHGIGNNTGLGLITIQKAHDNDAPGLNYVIKGRRIPYNLGSDICTSYSNITTAGCGVGRKWMVKDNTCFPFHPNTNTMFAGIQNGRVVQKGEQPWTVFIVFNSGSTEDGVKNGLLEDSPS</sequence>
<dbReference type="GO" id="GO:0004252">
    <property type="term" value="F:serine-type endopeptidase activity"/>
    <property type="evidence" value="ECO:0007669"/>
    <property type="project" value="InterPro"/>
</dbReference>
<keyword evidence="4" id="KW-1185">Reference proteome</keyword>
<proteinExistence type="predicted"/>
<dbReference type="EMBL" id="OC855660">
    <property type="protein sequence ID" value="CAD7622416.1"/>
    <property type="molecule type" value="Genomic_DNA"/>
</dbReference>
<evidence type="ECO:0000313" key="3">
    <source>
        <dbReference type="EMBL" id="CAD7622416.1"/>
    </source>
</evidence>
<dbReference type="InterPro" id="IPR001254">
    <property type="entry name" value="Trypsin_dom"/>
</dbReference>
<feature type="chain" id="PRO_5035591662" description="Peptidase S1 domain-containing protein" evidence="1">
    <location>
        <begin position="20"/>
        <end position="306"/>
    </location>
</feature>
<evidence type="ECO:0000313" key="4">
    <source>
        <dbReference type="Proteomes" id="UP000759131"/>
    </source>
</evidence>
<feature type="domain" description="Peptidase S1" evidence="2">
    <location>
        <begin position="61"/>
        <end position="195"/>
    </location>
</feature>
<evidence type="ECO:0000256" key="1">
    <source>
        <dbReference type="SAM" id="SignalP"/>
    </source>
</evidence>
<evidence type="ECO:0000259" key="2">
    <source>
        <dbReference type="Pfam" id="PF00089"/>
    </source>
</evidence>
<accession>A0A7R9KIL6</accession>
<dbReference type="PANTHER" id="PTHR24260">
    <property type="match status" value="1"/>
</dbReference>
<dbReference type="InterPro" id="IPR009003">
    <property type="entry name" value="Peptidase_S1_PA"/>
</dbReference>
<dbReference type="Proteomes" id="UP000759131">
    <property type="component" value="Unassembled WGS sequence"/>
</dbReference>
<dbReference type="Pfam" id="PF00089">
    <property type="entry name" value="Trypsin"/>
    <property type="match status" value="1"/>
</dbReference>
<keyword evidence="1" id="KW-0732">Signal</keyword>
<dbReference type="InterPro" id="IPR051333">
    <property type="entry name" value="CLIP_Serine_Protease"/>
</dbReference>
<dbReference type="Gene3D" id="2.40.10.10">
    <property type="entry name" value="Trypsin-like serine proteases"/>
    <property type="match status" value="1"/>
</dbReference>
<dbReference type="OrthoDB" id="10061449at2759"/>
<reference evidence="3" key="1">
    <citation type="submission" date="2020-11" db="EMBL/GenBank/DDBJ databases">
        <authorList>
            <person name="Tran Van P."/>
        </authorList>
    </citation>
    <scope>NUCLEOTIDE SEQUENCE</scope>
</reference>
<dbReference type="GO" id="GO:0006508">
    <property type="term" value="P:proteolysis"/>
    <property type="evidence" value="ECO:0007669"/>
    <property type="project" value="InterPro"/>
</dbReference>
<organism evidence="3">
    <name type="scientific">Medioppia subpectinata</name>
    <dbReference type="NCBI Taxonomy" id="1979941"/>
    <lineage>
        <taxon>Eukaryota</taxon>
        <taxon>Metazoa</taxon>
        <taxon>Ecdysozoa</taxon>
        <taxon>Arthropoda</taxon>
        <taxon>Chelicerata</taxon>
        <taxon>Arachnida</taxon>
        <taxon>Acari</taxon>
        <taxon>Acariformes</taxon>
        <taxon>Sarcoptiformes</taxon>
        <taxon>Oribatida</taxon>
        <taxon>Brachypylina</taxon>
        <taxon>Oppioidea</taxon>
        <taxon>Oppiidae</taxon>
        <taxon>Medioppia</taxon>
    </lineage>
</organism>
<gene>
    <name evidence="3" type="ORF">OSB1V03_LOCUS2879</name>
</gene>
<protein>
    <recommendedName>
        <fullName evidence="2">Peptidase S1 domain-containing protein</fullName>
    </recommendedName>
</protein>